<feature type="transmembrane region" description="Helical" evidence="6">
    <location>
        <begin position="214"/>
        <end position="230"/>
    </location>
</feature>
<evidence type="ECO:0000256" key="6">
    <source>
        <dbReference type="SAM" id="Phobius"/>
    </source>
</evidence>
<comment type="subcellular location">
    <subcellularLocation>
        <location evidence="1">Cell membrane</location>
        <topology evidence="1">Multi-pass membrane protein</topology>
    </subcellularLocation>
</comment>
<keyword evidence="4 6" id="KW-1133">Transmembrane helix</keyword>
<evidence type="ECO:0000256" key="3">
    <source>
        <dbReference type="ARBA" id="ARBA00022692"/>
    </source>
</evidence>
<comment type="caution">
    <text evidence="8">The sequence shown here is derived from an EMBL/GenBank/DDBJ whole genome shotgun (WGS) entry which is preliminary data.</text>
</comment>
<dbReference type="PANTHER" id="PTHR35007">
    <property type="entry name" value="INTEGRAL MEMBRANE PROTEIN-RELATED"/>
    <property type="match status" value="1"/>
</dbReference>
<evidence type="ECO:0000313" key="8">
    <source>
        <dbReference type="EMBL" id="MCP1102442.1"/>
    </source>
</evidence>
<dbReference type="Proteomes" id="UP001523566">
    <property type="component" value="Unassembled WGS sequence"/>
</dbReference>
<protein>
    <submittedName>
        <fullName evidence="8">Type II secretion system F family protein</fullName>
    </submittedName>
</protein>
<organism evidence="8 9">
    <name type="scientific">Aequitasia blattaphilus</name>
    <dbReference type="NCBI Taxonomy" id="2949332"/>
    <lineage>
        <taxon>Bacteria</taxon>
        <taxon>Bacillati</taxon>
        <taxon>Bacillota</taxon>
        <taxon>Clostridia</taxon>
        <taxon>Lachnospirales</taxon>
        <taxon>Lachnospiraceae</taxon>
        <taxon>Aequitasia</taxon>
    </lineage>
</organism>
<sequence>MFLLLGVGAGFCIYEYSGLSKQAITEIERKEVNQGNKKEEVDLFIDGRKEDTLQILVEETEYSREEIQKKFKKYCNDMDTIILGKNESLDYVTERLNLIQKIPKEPIRIEWILDRYDVINYKGELMEDKLPEKGTLVQLKGVLTYERRPEEQAVYERAVMLYPGYLKKGEKDIHDIKERIVYEEENSRTEKTFKLPEKSDGKVFEYRVSKENRGLSFVVLGLSIGVLLFFKTKQDQKNEQKKREEQMMRDYPFLVNKMILLLQAGMSMGQVWDKMVLEYEKQIKVTGNRFVYEEMKKTWNQSKSGMSFVKSIEEFGQRCKKSSYLKLSAILAQNLRKGNKGLVTMLKAEGRLAFEERKARAKQKGEEAGTKLLLPMFMMLIIALIIVIIPAFLSIQI</sequence>
<dbReference type="InterPro" id="IPR018076">
    <property type="entry name" value="T2SS_GspF_dom"/>
</dbReference>
<accession>A0ABT1ED95</accession>
<name>A0ABT1ED95_9FIRM</name>
<keyword evidence="9" id="KW-1185">Reference proteome</keyword>
<evidence type="ECO:0000256" key="2">
    <source>
        <dbReference type="ARBA" id="ARBA00022475"/>
    </source>
</evidence>
<keyword evidence="2" id="KW-1003">Cell membrane</keyword>
<dbReference type="RefSeq" id="WP_262066226.1">
    <property type="nucleotide sequence ID" value="NZ_JAMXOD010000010.1"/>
</dbReference>
<evidence type="ECO:0000256" key="1">
    <source>
        <dbReference type="ARBA" id="ARBA00004651"/>
    </source>
</evidence>
<keyword evidence="5 6" id="KW-0472">Membrane</keyword>
<evidence type="ECO:0000256" key="4">
    <source>
        <dbReference type="ARBA" id="ARBA00022989"/>
    </source>
</evidence>
<evidence type="ECO:0000259" key="7">
    <source>
        <dbReference type="Pfam" id="PF00482"/>
    </source>
</evidence>
<evidence type="ECO:0000256" key="5">
    <source>
        <dbReference type="ARBA" id="ARBA00023136"/>
    </source>
</evidence>
<proteinExistence type="predicted"/>
<dbReference type="Pfam" id="PF00482">
    <property type="entry name" value="T2SSF"/>
    <property type="match status" value="1"/>
</dbReference>
<dbReference type="EMBL" id="JAMZFW010000010">
    <property type="protein sequence ID" value="MCP1102442.1"/>
    <property type="molecule type" value="Genomic_DNA"/>
</dbReference>
<keyword evidence="3 6" id="KW-0812">Transmembrane</keyword>
<dbReference type="PANTHER" id="PTHR35007:SF2">
    <property type="entry name" value="PILUS ASSEMBLE PROTEIN"/>
    <property type="match status" value="1"/>
</dbReference>
<reference evidence="8 9" key="1">
    <citation type="journal article" date="2022" name="Genome Biol. Evol.">
        <title>Host diet, physiology and behaviors set the stage for Lachnospiraceae cladogenesis.</title>
        <authorList>
            <person name="Vera-Ponce De Leon A."/>
            <person name="Schneider M."/>
            <person name="Jahnes B.C."/>
            <person name="Sadowski V."/>
            <person name="Camuy-Velez L.A."/>
            <person name="Duan J."/>
            <person name="Sabree Z.L."/>
        </authorList>
    </citation>
    <scope>NUCLEOTIDE SEQUENCE [LARGE SCALE GENOMIC DNA]</scope>
    <source>
        <strain evidence="8 9">PAL113</strain>
    </source>
</reference>
<feature type="transmembrane region" description="Helical" evidence="6">
    <location>
        <begin position="372"/>
        <end position="393"/>
    </location>
</feature>
<feature type="domain" description="Type II secretion system protein GspF" evidence="7">
    <location>
        <begin position="256"/>
        <end position="390"/>
    </location>
</feature>
<feature type="transmembrane region" description="Helical" evidence="6">
    <location>
        <begin position="251"/>
        <end position="272"/>
    </location>
</feature>
<evidence type="ECO:0000313" key="9">
    <source>
        <dbReference type="Proteomes" id="UP001523566"/>
    </source>
</evidence>
<gene>
    <name evidence="8" type="ORF">NK125_08460</name>
</gene>